<comment type="caution">
    <text evidence="8">The sequence shown here is derived from an EMBL/GenBank/DDBJ whole genome shotgun (WGS) entry which is preliminary data.</text>
</comment>
<reference evidence="8" key="1">
    <citation type="journal article" date="2023" name="GigaByte">
        <title>Genome assembly of the bearded iris, Iris pallida Lam.</title>
        <authorList>
            <person name="Bruccoleri R.E."/>
            <person name="Oakeley E.J."/>
            <person name="Faust A.M.E."/>
            <person name="Altorfer M."/>
            <person name="Dessus-Babus S."/>
            <person name="Burckhardt D."/>
            <person name="Oertli M."/>
            <person name="Naumann U."/>
            <person name="Petersen F."/>
            <person name="Wong J."/>
        </authorList>
    </citation>
    <scope>NUCLEOTIDE SEQUENCE</scope>
    <source>
        <strain evidence="8">GSM-AAB239-AS_SAM_17_03QT</strain>
    </source>
</reference>
<dbReference type="InterPro" id="IPR011989">
    <property type="entry name" value="ARM-like"/>
</dbReference>
<sequence length="178" mass="19930">MSNLLKDLSNPVLHRCVKPPIFSCFGDIALAIGEHFEKYIQYALPMLKTTAEHCVSLDASDEDMLEYGNQLRRGIFEAYSGILQGFKSSKADLMLPHATHLLQFVESVFRYKNRDEAVTKAAAVMGDLADALGPNIKNLFRDCTFYIDLLGECLQSDDDQLKETATWTQGMIGRVMVS</sequence>
<organism evidence="8 9">
    <name type="scientific">Iris pallida</name>
    <name type="common">Sweet iris</name>
    <dbReference type="NCBI Taxonomy" id="29817"/>
    <lineage>
        <taxon>Eukaryota</taxon>
        <taxon>Viridiplantae</taxon>
        <taxon>Streptophyta</taxon>
        <taxon>Embryophyta</taxon>
        <taxon>Tracheophyta</taxon>
        <taxon>Spermatophyta</taxon>
        <taxon>Magnoliopsida</taxon>
        <taxon>Liliopsida</taxon>
        <taxon>Asparagales</taxon>
        <taxon>Iridaceae</taxon>
        <taxon>Iridoideae</taxon>
        <taxon>Irideae</taxon>
        <taxon>Iris</taxon>
    </lineage>
</organism>
<evidence type="ECO:0000256" key="1">
    <source>
        <dbReference type="ARBA" id="ARBA00004496"/>
    </source>
</evidence>
<evidence type="ECO:0000256" key="5">
    <source>
        <dbReference type="ARBA" id="ARBA00022927"/>
    </source>
</evidence>
<dbReference type="EMBL" id="JANAVB010012813">
    <property type="protein sequence ID" value="KAJ6835898.1"/>
    <property type="molecule type" value="Genomic_DNA"/>
</dbReference>
<accession>A0AAX6H5I5</accession>
<evidence type="ECO:0000313" key="7">
    <source>
        <dbReference type="EMBL" id="KAJ6792655.1"/>
    </source>
</evidence>
<reference evidence="8" key="2">
    <citation type="submission" date="2023-04" db="EMBL/GenBank/DDBJ databases">
        <authorList>
            <person name="Bruccoleri R.E."/>
            <person name="Oakeley E.J."/>
            <person name="Faust A.-M."/>
            <person name="Dessus-Babus S."/>
            <person name="Altorfer M."/>
            <person name="Burckhardt D."/>
            <person name="Oertli M."/>
            <person name="Naumann U."/>
            <person name="Petersen F."/>
            <person name="Wong J."/>
        </authorList>
    </citation>
    <scope>NUCLEOTIDE SEQUENCE</scope>
    <source>
        <strain evidence="8">GSM-AAB239-AS_SAM_17_03QT</strain>
        <tissue evidence="8">Leaf</tissue>
    </source>
</reference>
<keyword evidence="9" id="KW-1185">Reference proteome</keyword>
<keyword evidence="4" id="KW-0677">Repeat</keyword>
<dbReference type="InterPro" id="IPR040122">
    <property type="entry name" value="Importin_beta"/>
</dbReference>
<dbReference type="SUPFAM" id="SSF48371">
    <property type="entry name" value="ARM repeat"/>
    <property type="match status" value="1"/>
</dbReference>
<dbReference type="Proteomes" id="UP001140949">
    <property type="component" value="Unassembled WGS sequence"/>
</dbReference>
<evidence type="ECO:0000256" key="2">
    <source>
        <dbReference type="ARBA" id="ARBA00022448"/>
    </source>
</evidence>
<feature type="domain" description="Importin subunit beta-1/Transportin-1-like TPR repeats" evidence="6">
    <location>
        <begin position="1"/>
        <end position="141"/>
    </location>
</feature>
<dbReference type="AlphaFoldDB" id="A0AAX6H5I5"/>
<evidence type="ECO:0000313" key="8">
    <source>
        <dbReference type="EMBL" id="KAJ6835898.1"/>
    </source>
</evidence>
<protein>
    <submittedName>
        <fullName evidence="8">Importin subunit beta-1-like</fullName>
    </submittedName>
</protein>
<dbReference type="Pfam" id="PF25574">
    <property type="entry name" value="TPR_IMB1"/>
    <property type="match status" value="1"/>
</dbReference>
<evidence type="ECO:0000313" key="9">
    <source>
        <dbReference type="Proteomes" id="UP001140949"/>
    </source>
</evidence>
<keyword evidence="3" id="KW-0963">Cytoplasm</keyword>
<evidence type="ECO:0000256" key="4">
    <source>
        <dbReference type="ARBA" id="ARBA00022737"/>
    </source>
</evidence>
<dbReference type="InterPro" id="IPR016024">
    <property type="entry name" value="ARM-type_fold"/>
</dbReference>
<dbReference type="PANTHER" id="PTHR10527">
    <property type="entry name" value="IMPORTIN BETA"/>
    <property type="match status" value="1"/>
</dbReference>
<dbReference type="InterPro" id="IPR058584">
    <property type="entry name" value="IMB1_TNPO1-like_TPR"/>
</dbReference>
<evidence type="ECO:0000256" key="3">
    <source>
        <dbReference type="ARBA" id="ARBA00022490"/>
    </source>
</evidence>
<dbReference type="EMBL" id="JANAVB010043419">
    <property type="protein sequence ID" value="KAJ6792655.1"/>
    <property type="molecule type" value="Genomic_DNA"/>
</dbReference>
<dbReference type="GO" id="GO:0005737">
    <property type="term" value="C:cytoplasm"/>
    <property type="evidence" value="ECO:0007669"/>
    <property type="project" value="UniProtKB-SubCell"/>
</dbReference>
<name>A0AAX6H5I5_IRIPA</name>
<evidence type="ECO:0000259" key="6">
    <source>
        <dbReference type="Pfam" id="PF25574"/>
    </source>
</evidence>
<dbReference type="Gene3D" id="1.25.10.10">
    <property type="entry name" value="Leucine-rich Repeat Variant"/>
    <property type="match status" value="1"/>
</dbReference>
<keyword evidence="2" id="KW-0813">Transport</keyword>
<comment type="subcellular location">
    <subcellularLocation>
        <location evidence="1">Cytoplasm</location>
    </subcellularLocation>
</comment>
<gene>
    <name evidence="7" type="ORF">M6B38_238730</name>
    <name evidence="8" type="ORF">M6B38_330015</name>
</gene>
<proteinExistence type="predicted"/>
<dbReference type="GO" id="GO:0006606">
    <property type="term" value="P:protein import into nucleus"/>
    <property type="evidence" value="ECO:0007669"/>
    <property type="project" value="InterPro"/>
</dbReference>
<keyword evidence="5" id="KW-0653">Protein transport</keyword>